<accession>A0ABR1VGU7</accession>
<name>A0ABR1VGU7_9PEZI</name>
<dbReference type="RefSeq" id="XP_066717381.1">
    <property type="nucleotide sequence ID" value="XM_066858112.1"/>
</dbReference>
<gene>
    <name evidence="1" type="ORF">PG994_006703</name>
</gene>
<evidence type="ECO:0000313" key="1">
    <source>
        <dbReference type="EMBL" id="KAK8070087.1"/>
    </source>
</evidence>
<protein>
    <submittedName>
        <fullName evidence="1">Uncharacterized protein</fullName>
    </submittedName>
</protein>
<dbReference type="GeneID" id="92091175"/>
<comment type="caution">
    <text evidence="1">The sequence shown here is derived from an EMBL/GenBank/DDBJ whole genome shotgun (WGS) entry which is preliminary data.</text>
</comment>
<keyword evidence="2" id="KW-1185">Reference proteome</keyword>
<dbReference type="EMBL" id="JAQQWL010000006">
    <property type="protein sequence ID" value="KAK8070087.1"/>
    <property type="molecule type" value="Genomic_DNA"/>
</dbReference>
<evidence type="ECO:0000313" key="2">
    <source>
        <dbReference type="Proteomes" id="UP001480595"/>
    </source>
</evidence>
<reference evidence="1 2" key="1">
    <citation type="submission" date="2023-01" db="EMBL/GenBank/DDBJ databases">
        <title>Analysis of 21 Apiospora genomes using comparative genomics revels a genus with tremendous synthesis potential of carbohydrate active enzymes and secondary metabolites.</title>
        <authorList>
            <person name="Sorensen T."/>
        </authorList>
    </citation>
    <scope>NUCLEOTIDE SEQUENCE [LARGE SCALE GENOMIC DNA]</scope>
    <source>
        <strain evidence="1 2">CBS 135458</strain>
    </source>
</reference>
<proteinExistence type="predicted"/>
<sequence length="252" mass="28115">MQLKQTRLRLIVRNVSLPVNTHPKLFQNVLQTWKSAMMAVDNLIIGMPQSVENASVLLGISSWHLYPDMLVLQKAPKTVTQHDPLVSPAGILTIGLQMQRANKDGVYWSLPLGHLRYYGPPVPTASNLGIREDRVSISELVQVAFGCITRGWGFDRLHLASFVVRLWDFIKAEDHEGNYGTVNWLGLFANALSPSLNGSQLAKKQCEQLMRLGARQCPNLVCPTEEISPVFGLTDLPTLLDFLSPEDGIRYL</sequence>
<dbReference type="Proteomes" id="UP001480595">
    <property type="component" value="Unassembled WGS sequence"/>
</dbReference>
<organism evidence="1 2">
    <name type="scientific">Apiospora phragmitis</name>
    <dbReference type="NCBI Taxonomy" id="2905665"/>
    <lineage>
        <taxon>Eukaryota</taxon>
        <taxon>Fungi</taxon>
        <taxon>Dikarya</taxon>
        <taxon>Ascomycota</taxon>
        <taxon>Pezizomycotina</taxon>
        <taxon>Sordariomycetes</taxon>
        <taxon>Xylariomycetidae</taxon>
        <taxon>Amphisphaeriales</taxon>
        <taxon>Apiosporaceae</taxon>
        <taxon>Apiospora</taxon>
    </lineage>
</organism>